<dbReference type="SUPFAM" id="SSF56801">
    <property type="entry name" value="Acetyl-CoA synthetase-like"/>
    <property type="match status" value="1"/>
</dbReference>
<reference evidence="3" key="1">
    <citation type="submission" date="2021-01" db="EMBL/GenBank/DDBJ databases">
        <title>Genome sequence of Phenylobacterium sp. 20VBR1 isolated from a valley glaceir, Ny-Alesund, Svalbard.</title>
        <authorList>
            <person name="Thomas F.A."/>
            <person name="Krishnan K.P."/>
            <person name="Sinha R.K."/>
        </authorList>
    </citation>
    <scope>NUCLEOTIDE SEQUENCE</scope>
    <source>
        <strain evidence="3">20VBR1</strain>
    </source>
</reference>
<sequence>MRADAQALWFEGAATTYGELDALSSRCAQALIAAGAKPGDRIGTLSKGNDDFFVLWFGCLKARVCLTPVNWRLAPPEVEFILKDAGCRLVVAGSDYTDLLAGLDLPDLTTTIVFGDEFRAWLSTQPATDPHPRRGPKTTSSSSTPRAPPACPRASSSPRPTTPTASMGPPRSGPGSSPATGSWWPCRCSMWPAPIWACWPCCRARAR</sequence>
<name>A0A974S8M8_9CAUL</name>
<feature type="region of interest" description="Disordered" evidence="1">
    <location>
        <begin position="124"/>
        <end position="176"/>
    </location>
</feature>
<dbReference type="InterPro" id="IPR000873">
    <property type="entry name" value="AMP-dep_synth/lig_dom"/>
</dbReference>
<dbReference type="AlphaFoldDB" id="A0A974S8M8"/>
<protein>
    <submittedName>
        <fullName evidence="3">AMP-binding protein</fullName>
    </submittedName>
</protein>
<feature type="domain" description="AMP-dependent synthetase/ligase" evidence="2">
    <location>
        <begin position="3"/>
        <end position="123"/>
    </location>
</feature>
<evidence type="ECO:0000313" key="3">
    <source>
        <dbReference type="EMBL" id="QQZ49773.1"/>
    </source>
</evidence>
<dbReference type="InterPro" id="IPR042099">
    <property type="entry name" value="ANL_N_sf"/>
</dbReference>
<accession>A0A974S8M8</accession>
<evidence type="ECO:0000256" key="1">
    <source>
        <dbReference type="SAM" id="MobiDB-lite"/>
    </source>
</evidence>
<proteinExistence type="predicted"/>
<dbReference type="InterPro" id="IPR050237">
    <property type="entry name" value="ATP-dep_AMP-bd_enzyme"/>
</dbReference>
<dbReference type="PANTHER" id="PTHR43767:SF12">
    <property type="entry name" value="AMP-DEPENDENT SYNTHETASE AND LIGASE"/>
    <property type="match status" value="1"/>
</dbReference>
<gene>
    <name evidence="3" type="ORF">JKL49_23640</name>
</gene>
<dbReference type="PANTHER" id="PTHR43767">
    <property type="entry name" value="LONG-CHAIN-FATTY-ACID--COA LIGASE"/>
    <property type="match status" value="1"/>
</dbReference>
<evidence type="ECO:0000259" key="2">
    <source>
        <dbReference type="Pfam" id="PF00501"/>
    </source>
</evidence>
<feature type="compositionally biased region" description="Low complexity" evidence="1">
    <location>
        <begin position="152"/>
        <end position="176"/>
    </location>
</feature>
<dbReference type="Gene3D" id="3.40.50.12780">
    <property type="entry name" value="N-terminal domain of ligase-like"/>
    <property type="match status" value="1"/>
</dbReference>
<dbReference type="Pfam" id="PF00501">
    <property type="entry name" value="AMP-binding"/>
    <property type="match status" value="1"/>
</dbReference>
<dbReference type="EMBL" id="CP068570">
    <property type="protein sequence ID" value="QQZ49773.1"/>
    <property type="molecule type" value="Genomic_DNA"/>
</dbReference>
<organism evidence="3">
    <name type="scientific">Phenylobacterium glaciei</name>
    <dbReference type="NCBI Taxonomy" id="2803784"/>
    <lineage>
        <taxon>Bacteria</taxon>
        <taxon>Pseudomonadati</taxon>
        <taxon>Pseudomonadota</taxon>
        <taxon>Alphaproteobacteria</taxon>
        <taxon>Caulobacterales</taxon>
        <taxon>Caulobacteraceae</taxon>
        <taxon>Phenylobacterium</taxon>
    </lineage>
</organism>